<evidence type="ECO:0000313" key="2">
    <source>
        <dbReference type="EnsemblFungi" id="PTTG_04409-t43_1-p1"/>
    </source>
</evidence>
<dbReference type="EMBL" id="ADAS02000045">
    <property type="protein sequence ID" value="OAV93918.1"/>
    <property type="molecule type" value="Genomic_DNA"/>
</dbReference>
<name>A0A180GN70_PUCT1</name>
<sequence length="263" mass="28977">MSSGRLWGCLAADRGVIRGSVEAWPDLSKQEAQKPPCLLQWRSAQLRGQQDSVKNSRSRAATATGAGAEAVARLLVLQQPTQHKDSLQLSIARPPSARAHIDLKTLPSSSPLPPRPISASSQSSFYSVHPPNLILKNRLLPVLTNKWPELSKLPVNPPEVKLLVSNSLPRPPVNRRPLLAVSRSLTDTNPVPSLFVKSEDTRSRPSSSFVNSHSNVSFEKLLRISRLISDSSLPQLGRYRNPLRPTLYPCSKTPTWLPFMLSV</sequence>
<dbReference type="AlphaFoldDB" id="A0A180GN70"/>
<accession>A0A180GN70</accession>
<reference evidence="2" key="4">
    <citation type="submission" date="2025-05" db="UniProtKB">
        <authorList>
            <consortium name="EnsemblFungi"/>
        </authorList>
    </citation>
    <scope>IDENTIFICATION</scope>
    <source>
        <strain evidence="2">isolate 1-1 / race 1 (BBBD)</strain>
    </source>
</reference>
<dbReference type="VEuPathDB" id="FungiDB:PTTG_04409"/>
<proteinExistence type="predicted"/>
<reference evidence="1" key="1">
    <citation type="submission" date="2009-11" db="EMBL/GenBank/DDBJ databases">
        <authorList>
            <consortium name="The Broad Institute Genome Sequencing Platform"/>
            <person name="Ward D."/>
            <person name="Feldgarden M."/>
            <person name="Earl A."/>
            <person name="Young S.K."/>
            <person name="Zeng Q."/>
            <person name="Koehrsen M."/>
            <person name="Alvarado L."/>
            <person name="Berlin A."/>
            <person name="Bochicchio J."/>
            <person name="Borenstein D."/>
            <person name="Chapman S.B."/>
            <person name="Chen Z."/>
            <person name="Engels R."/>
            <person name="Freedman E."/>
            <person name="Gellesch M."/>
            <person name="Goldberg J."/>
            <person name="Griggs A."/>
            <person name="Gujja S."/>
            <person name="Heilman E."/>
            <person name="Heiman D."/>
            <person name="Hepburn T."/>
            <person name="Howarth C."/>
            <person name="Jen D."/>
            <person name="Larson L."/>
            <person name="Lewis B."/>
            <person name="Mehta T."/>
            <person name="Park D."/>
            <person name="Pearson M."/>
            <person name="Roberts A."/>
            <person name="Saif S."/>
            <person name="Shea T."/>
            <person name="Shenoy N."/>
            <person name="Sisk P."/>
            <person name="Stolte C."/>
            <person name="Sykes S."/>
            <person name="Thomson T."/>
            <person name="Walk T."/>
            <person name="White J."/>
            <person name="Yandava C."/>
            <person name="Izard J."/>
            <person name="Baranova O.V."/>
            <person name="Blanton J.M."/>
            <person name="Tanner A.C."/>
            <person name="Dewhirst F.E."/>
            <person name="Haas B."/>
            <person name="Nusbaum C."/>
            <person name="Birren B."/>
        </authorList>
    </citation>
    <scope>NUCLEOTIDE SEQUENCE [LARGE SCALE GENOMIC DNA]</scope>
    <source>
        <strain evidence="1">1-1 BBBD Race 1</strain>
    </source>
</reference>
<evidence type="ECO:0000313" key="1">
    <source>
        <dbReference type="EMBL" id="OAV93918.1"/>
    </source>
</evidence>
<protein>
    <submittedName>
        <fullName evidence="1 2">Uncharacterized protein</fullName>
    </submittedName>
</protein>
<keyword evidence="3" id="KW-1185">Reference proteome</keyword>
<dbReference type="EnsemblFungi" id="PTTG_04409-t43_1">
    <property type="protein sequence ID" value="PTTG_04409-t43_1-p1"/>
    <property type="gene ID" value="PTTG_04409"/>
</dbReference>
<dbReference type="Proteomes" id="UP000005240">
    <property type="component" value="Unassembled WGS sequence"/>
</dbReference>
<gene>
    <name evidence="1" type="ORF">PTTG_04409</name>
</gene>
<reference evidence="1" key="2">
    <citation type="submission" date="2016-05" db="EMBL/GenBank/DDBJ databases">
        <title>Comparative analysis highlights variable genome content of wheat rusts and divergence of the mating loci.</title>
        <authorList>
            <person name="Cuomo C.A."/>
            <person name="Bakkeren G."/>
            <person name="Szabo L."/>
            <person name="Khalil H."/>
            <person name="Joly D."/>
            <person name="Goldberg J."/>
            <person name="Young S."/>
            <person name="Zeng Q."/>
            <person name="Fellers J."/>
        </authorList>
    </citation>
    <scope>NUCLEOTIDE SEQUENCE [LARGE SCALE GENOMIC DNA]</scope>
    <source>
        <strain evidence="1">1-1 BBBD Race 1</strain>
    </source>
</reference>
<organism evidence="1">
    <name type="scientific">Puccinia triticina (isolate 1-1 / race 1 (BBBD))</name>
    <name type="common">Brown leaf rust fungus</name>
    <dbReference type="NCBI Taxonomy" id="630390"/>
    <lineage>
        <taxon>Eukaryota</taxon>
        <taxon>Fungi</taxon>
        <taxon>Dikarya</taxon>
        <taxon>Basidiomycota</taxon>
        <taxon>Pucciniomycotina</taxon>
        <taxon>Pucciniomycetes</taxon>
        <taxon>Pucciniales</taxon>
        <taxon>Pucciniaceae</taxon>
        <taxon>Puccinia</taxon>
    </lineage>
</organism>
<evidence type="ECO:0000313" key="3">
    <source>
        <dbReference type="Proteomes" id="UP000005240"/>
    </source>
</evidence>
<reference evidence="2 3" key="3">
    <citation type="journal article" date="2017" name="G3 (Bethesda)">
        <title>Comparative analysis highlights variable genome content of wheat rusts and divergence of the mating loci.</title>
        <authorList>
            <person name="Cuomo C.A."/>
            <person name="Bakkeren G."/>
            <person name="Khalil H.B."/>
            <person name="Panwar V."/>
            <person name="Joly D."/>
            <person name="Linning R."/>
            <person name="Sakthikumar S."/>
            <person name="Song X."/>
            <person name="Adiconis X."/>
            <person name="Fan L."/>
            <person name="Goldberg J.M."/>
            <person name="Levin J.Z."/>
            <person name="Young S."/>
            <person name="Zeng Q."/>
            <person name="Anikster Y."/>
            <person name="Bruce M."/>
            <person name="Wang M."/>
            <person name="Yin C."/>
            <person name="McCallum B."/>
            <person name="Szabo L.J."/>
            <person name="Hulbert S."/>
            <person name="Chen X."/>
            <person name="Fellers J.P."/>
        </authorList>
    </citation>
    <scope>NUCLEOTIDE SEQUENCE</scope>
    <source>
        <strain evidence="3">Isolate 1-1 / race 1 (BBBD)</strain>
        <strain evidence="2">isolate 1-1 / race 1 (BBBD)</strain>
    </source>
</reference>